<dbReference type="InterPro" id="IPR006925">
    <property type="entry name" value="Vps16_C"/>
</dbReference>
<dbReference type="GO" id="GO:0005768">
    <property type="term" value="C:endosome"/>
    <property type="evidence" value="ECO:0007669"/>
    <property type="project" value="TreeGrafter"/>
</dbReference>
<name>A0A0M9FYB4_LEPPY</name>
<sequence length="668" mass="74158">MADGTLYSTSSGFSEVSLLGRTEVSSADFKQLTWCGNHCVVVVQQVRYSGAEEEDDGTCTAHLVNADDPDNTDSIPDLPYDIRLLMEGDGVWMLSKDWLYFLQEVPLPVQRVFSVGSRAPAAMLLNIYDEFMTGNASAVRMLQSLERQTSALMDAVADCVAAAGFEFEAAQQKRLLRIAAFGRTFCSVCDPGAFVGMGKRLRVRNHLRFESVGMILTDCQLKCLGEERLLQRLAMCNEHQVAFCVADALGSDMKPIMINWAMSKLTSVATRGKDEEKGVAKQIVKKLKACNFNRFAELAQQAKISGCGAAALVLLDSETSPGKQIPMLLSIGEADVALKRAMSSADADLLFTVMVHLIRTRGSSVIATLATHKASRDLLLQYVGMCEGNQGLMVEYFNKNPRTQVYFHLRSFFQEETRLSNALAQSVENADWEMLQECKSVDIQAAILSAKKAVEQSPRPQPATTAFSPIVGGGIPFPPSMVEERYLLLQSKLIEEQVQLMKEFKDCRFLQASAADTIRFALEHGRTSVAQRLKNDFCIPEKMYQRCMLSAYLSTGQWDLIDNMSGVTSSKKTLIDGEAYVAALLSYKRPQQAKQYVPRIPQIEVRMEYYVLCGDWFGAGAECKRNNDPDLLGQLKERAKGNLEVLQQIEEGWKTPAQSTGINFSKFF</sequence>
<dbReference type="InterPro" id="IPR016534">
    <property type="entry name" value="VPS16"/>
</dbReference>
<evidence type="ECO:0000259" key="3">
    <source>
        <dbReference type="Pfam" id="PF04841"/>
    </source>
</evidence>
<protein>
    <submittedName>
        <fullName evidence="4">Putative vacuolar protein sorting complex subunit</fullName>
    </submittedName>
</protein>
<dbReference type="Gene3D" id="1.10.150.780">
    <property type="entry name" value="Vps16, C-terminal region"/>
    <property type="match status" value="1"/>
</dbReference>
<proteinExistence type="inferred from homology"/>
<feature type="domain" description="Vps16 C-terminal" evidence="2">
    <location>
        <begin position="295"/>
        <end position="414"/>
    </location>
</feature>
<dbReference type="PANTHER" id="PTHR12811">
    <property type="entry name" value="VACUOLAR PROTEIN SORTING VPS16"/>
    <property type="match status" value="1"/>
</dbReference>
<dbReference type="Pfam" id="PF04841">
    <property type="entry name" value="Vps16_N"/>
    <property type="match status" value="1"/>
</dbReference>
<dbReference type="Pfam" id="PF04840">
    <property type="entry name" value="Vps16_C"/>
    <property type="match status" value="2"/>
</dbReference>
<dbReference type="PIRSF" id="PIRSF007949">
    <property type="entry name" value="VPS16"/>
    <property type="match status" value="1"/>
</dbReference>
<dbReference type="GO" id="GO:0042144">
    <property type="term" value="P:vacuole fusion, non-autophagic"/>
    <property type="evidence" value="ECO:0007669"/>
    <property type="project" value="TreeGrafter"/>
</dbReference>
<feature type="domain" description="Vps16 C-terminal" evidence="2">
    <location>
        <begin position="482"/>
        <end position="642"/>
    </location>
</feature>
<evidence type="ECO:0000313" key="5">
    <source>
        <dbReference type="Proteomes" id="UP000037923"/>
    </source>
</evidence>
<evidence type="ECO:0000256" key="1">
    <source>
        <dbReference type="ARBA" id="ARBA00009250"/>
    </source>
</evidence>
<evidence type="ECO:0000313" key="4">
    <source>
        <dbReference type="EMBL" id="KPA78595.1"/>
    </source>
</evidence>
<dbReference type="PANTHER" id="PTHR12811:SF0">
    <property type="entry name" value="VACUOLAR PROTEIN SORTING-ASSOCIATED PROTEIN 16 HOMOLOG"/>
    <property type="match status" value="1"/>
</dbReference>
<dbReference type="AlphaFoldDB" id="A0A0M9FYB4"/>
<accession>A0A0M9FYB4</accession>
<comment type="caution">
    <text evidence="4">The sequence shown here is derived from an EMBL/GenBank/DDBJ whole genome shotgun (WGS) entry which is preliminary data.</text>
</comment>
<dbReference type="InterPro" id="IPR038132">
    <property type="entry name" value="Vps16_C_sf"/>
</dbReference>
<dbReference type="VEuPathDB" id="TriTrypDB:LpyrH10_13_1400"/>
<dbReference type="OrthoDB" id="1792at2759"/>
<reference evidence="4 5" key="1">
    <citation type="submission" date="2015-07" db="EMBL/GenBank/DDBJ databases">
        <title>High-quality genome of monoxenous trypanosomatid Leptomonas pyrrhocoris.</title>
        <authorList>
            <person name="Flegontov P."/>
            <person name="Butenko A."/>
            <person name="Firsov S."/>
            <person name="Vlcek C."/>
            <person name="Logacheva M.D."/>
            <person name="Field M."/>
            <person name="Filatov D."/>
            <person name="Flegontova O."/>
            <person name="Gerasimov E."/>
            <person name="Jackson A.P."/>
            <person name="Kelly S."/>
            <person name="Opperdoes F."/>
            <person name="O'Reilly A."/>
            <person name="Votypka J."/>
            <person name="Yurchenko V."/>
            <person name="Lukes J."/>
        </authorList>
    </citation>
    <scope>NUCLEOTIDE SEQUENCE [LARGE SCALE GENOMIC DNA]</scope>
    <source>
        <strain evidence="4">H10</strain>
    </source>
</reference>
<dbReference type="OMA" id="WCGDDCL"/>
<dbReference type="Proteomes" id="UP000037923">
    <property type="component" value="Unassembled WGS sequence"/>
</dbReference>
<keyword evidence="5" id="KW-1185">Reference proteome</keyword>
<organism evidence="4 5">
    <name type="scientific">Leptomonas pyrrhocoris</name>
    <name type="common">Firebug parasite</name>
    <dbReference type="NCBI Taxonomy" id="157538"/>
    <lineage>
        <taxon>Eukaryota</taxon>
        <taxon>Discoba</taxon>
        <taxon>Euglenozoa</taxon>
        <taxon>Kinetoplastea</taxon>
        <taxon>Metakinetoplastina</taxon>
        <taxon>Trypanosomatida</taxon>
        <taxon>Trypanosomatidae</taxon>
        <taxon>Leishmaniinae</taxon>
        <taxon>Leptomonas</taxon>
    </lineage>
</organism>
<dbReference type="InterPro" id="IPR006926">
    <property type="entry name" value="Vps16_N"/>
</dbReference>
<gene>
    <name evidence="4" type="ORF">ABB37_06195</name>
</gene>
<evidence type="ECO:0000259" key="2">
    <source>
        <dbReference type="Pfam" id="PF04840"/>
    </source>
</evidence>
<dbReference type="GO" id="GO:0030897">
    <property type="term" value="C:HOPS complex"/>
    <property type="evidence" value="ECO:0007669"/>
    <property type="project" value="TreeGrafter"/>
</dbReference>
<dbReference type="GeneID" id="26906484"/>
<dbReference type="GO" id="GO:0016197">
    <property type="term" value="P:endosomal transport"/>
    <property type="evidence" value="ECO:0007669"/>
    <property type="project" value="TreeGrafter"/>
</dbReference>
<dbReference type="RefSeq" id="XP_015657034.1">
    <property type="nucleotide sequence ID" value="XM_015804460.1"/>
</dbReference>
<dbReference type="EMBL" id="LGTL01000013">
    <property type="protein sequence ID" value="KPA78595.1"/>
    <property type="molecule type" value="Genomic_DNA"/>
</dbReference>
<dbReference type="GO" id="GO:0003779">
    <property type="term" value="F:actin binding"/>
    <property type="evidence" value="ECO:0007669"/>
    <property type="project" value="TreeGrafter"/>
</dbReference>
<dbReference type="GO" id="GO:0005765">
    <property type="term" value="C:lysosomal membrane"/>
    <property type="evidence" value="ECO:0007669"/>
    <property type="project" value="TreeGrafter"/>
</dbReference>
<dbReference type="GO" id="GO:0006886">
    <property type="term" value="P:intracellular protein transport"/>
    <property type="evidence" value="ECO:0007669"/>
    <property type="project" value="InterPro"/>
</dbReference>
<comment type="similarity">
    <text evidence="1">Belongs to the VPS16 family.</text>
</comment>
<feature type="domain" description="Vps16 N-terminal" evidence="3">
    <location>
        <begin position="26"/>
        <end position="194"/>
    </location>
</feature>